<reference evidence="3" key="1">
    <citation type="journal article" date="2017" name="Nat. Ecol. Evol.">
        <title>Genome expansion and lineage-specific genetic innovations in the forest pathogenic fungi Armillaria.</title>
        <authorList>
            <person name="Sipos G."/>
            <person name="Prasanna A.N."/>
            <person name="Walter M.C."/>
            <person name="O'Connor E."/>
            <person name="Balint B."/>
            <person name="Krizsan K."/>
            <person name="Kiss B."/>
            <person name="Hess J."/>
            <person name="Varga T."/>
            <person name="Slot J."/>
            <person name="Riley R."/>
            <person name="Boka B."/>
            <person name="Rigling D."/>
            <person name="Barry K."/>
            <person name="Lee J."/>
            <person name="Mihaltcheva S."/>
            <person name="LaButti K."/>
            <person name="Lipzen A."/>
            <person name="Waldron R."/>
            <person name="Moloney N.M."/>
            <person name="Sperisen C."/>
            <person name="Kredics L."/>
            <person name="Vagvoelgyi C."/>
            <person name="Patrignani A."/>
            <person name="Fitzpatrick D."/>
            <person name="Nagy I."/>
            <person name="Doyle S."/>
            <person name="Anderson J.B."/>
            <person name="Grigoriev I.V."/>
            <person name="Gueldener U."/>
            <person name="Muensterkoetter M."/>
            <person name="Nagy L.G."/>
        </authorList>
    </citation>
    <scope>NUCLEOTIDE SEQUENCE [LARGE SCALE GENOMIC DNA]</scope>
    <source>
        <strain evidence="3">Ar21-2</strain>
    </source>
</reference>
<evidence type="ECO:0000259" key="1">
    <source>
        <dbReference type="Pfam" id="PF20209"/>
    </source>
</evidence>
<name>A0A2H3DAP1_ARMGA</name>
<keyword evidence="3" id="KW-1185">Reference proteome</keyword>
<protein>
    <recommendedName>
        <fullName evidence="1">DUF6570 domain-containing protein</fullName>
    </recommendedName>
</protein>
<sequence>CARSIQPSVFQEGGCTVCGQLTPLSELSKSHHVLHFFSILENDTCTCKERRNRMDPIDLIGGPVIAPSTNFICLKCRSTIWKGQVLKNALANGLWLSKVPEVLSKLSFVEHILISPMRHNCCFVCVALAGHPEYGSRKMISHVIAFKSPVSKVYNVLPPPP</sequence>
<proteinExistence type="predicted"/>
<feature type="non-terminal residue" evidence="2">
    <location>
        <position position="1"/>
    </location>
</feature>
<accession>A0A2H3DAP1</accession>
<dbReference type="Proteomes" id="UP000217790">
    <property type="component" value="Unassembled WGS sequence"/>
</dbReference>
<dbReference type="InterPro" id="IPR046700">
    <property type="entry name" value="DUF6570"/>
</dbReference>
<dbReference type="OrthoDB" id="3202965at2759"/>
<evidence type="ECO:0000313" key="2">
    <source>
        <dbReference type="EMBL" id="PBK92315.1"/>
    </source>
</evidence>
<organism evidence="2 3">
    <name type="scientific">Armillaria gallica</name>
    <name type="common">Bulbous honey fungus</name>
    <name type="synonym">Armillaria bulbosa</name>
    <dbReference type="NCBI Taxonomy" id="47427"/>
    <lineage>
        <taxon>Eukaryota</taxon>
        <taxon>Fungi</taxon>
        <taxon>Dikarya</taxon>
        <taxon>Basidiomycota</taxon>
        <taxon>Agaricomycotina</taxon>
        <taxon>Agaricomycetes</taxon>
        <taxon>Agaricomycetidae</taxon>
        <taxon>Agaricales</taxon>
        <taxon>Marasmiineae</taxon>
        <taxon>Physalacriaceae</taxon>
        <taxon>Armillaria</taxon>
    </lineage>
</organism>
<dbReference type="EMBL" id="KZ293659">
    <property type="protein sequence ID" value="PBK92315.1"/>
    <property type="molecule type" value="Genomic_DNA"/>
</dbReference>
<dbReference type="Pfam" id="PF20209">
    <property type="entry name" value="DUF6570"/>
    <property type="match status" value="1"/>
</dbReference>
<dbReference type="InParanoid" id="A0A2H3DAP1"/>
<gene>
    <name evidence="2" type="ORF">ARMGADRAFT_931116</name>
</gene>
<evidence type="ECO:0000313" key="3">
    <source>
        <dbReference type="Proteomes" id="UP000217790"/>
    </source>
</evidence>
<dbReference type="AlphaFoldDB" id="A0A2H3DAP1"/>
<feature type="domain" description="DUF6570" evidence="1">
    <location>
        <begin position="82"/>
        <end position="161"/>
    </location>
</feature>